<sequence>MPAMTAVSSLSSLFSLFCKICSKINSCLHSASKSLASSGIRRLFNLDTKALQFSSGFCFSCNNFFFKAARS</sequence>
<evidence type="ECO:0008006" key="3">
    <source>
        <dbReference type="Google" id="ProtNLM"/>
    </source>
</evidence>
<organism evidence="1 2">
    <name type="scientific">Daphnia magna</name>
    <dbReference type="NCBI Taxonomy" id="35525"/>
    <lineage>
        <taxon>Eukaryota</taxon>
        <taxon>Metazoa</taxon>
        <taxon>Ecdysozoa</taxon>
        <taxon>Arthropoda</taxon>
        <taxon>Crustacea</taxon>
        <taxon>Branchiopoda</taxon>
        <taxon>Diplostraca</taxon>
        <taxon>Cladocera</taxon>
        <taxon>Anomopoda</taxon>
        <taxon>Daphniidae</taxon>
        <taxon>Daphnia</taxon>
    </lineage>
</organism>
<evidence type="ECO:0000313" key="1">
    <source>
        <dbReference type="EMBL" id="KAK4009669.1"/>
    </source>
</evidence>
<gene>
    <name evidence="1" type="ORF">OUZ56_018815</name>
</gene>
<dbReference type="EMBL" id="JAOYFB010000003">
    <property type="protein sequence ID" value="KAK4009669.1"/>
    <property type="molecule type" value="Genomic_DNA"/>
</dbReference>
<keyword evidence="2" id="KW-1185">Reference proteome</keyword>
<reference evidence="1 2" key="1">
    <citation type="journal article" date="2023" name="Nucleic Acids Res.">
        <title>The hologenome of Daphnia magna reveals possible DNA methylation and microbiome-mediated evolution of the host genome.</title>
        <authorList>
            <person name="Chaturvedi A."/>
            <person name="Li X."/>
            <person name="Dhandapani V."/>
            <person name="Marshall H."/>
            <person name="Kissane S."/>
            <person name="Cuenca-Cambronero M."/>
            <person name="Asole G."/>
            <person name="Calvet F."/>
            <person name="Ruiz-Romero M."/>
            <person name="Marangio P."/>
            <person name="Guigo R."/>
            <person name="Rago D."/>
            <person name="Mirbahai L."/>
            <person name="Eastwood N."/>
            <person name="Colbourne J.K."/>
            <person name="Zhou J."/>
            <person name="Mallon E."/>
            <person name="Orsini L."/>
        </authorList>
    </citation>
    <scope>NUCLEOTIDE SEQUENCE [LARGE SCALE GENOMIC DNA]</scope>
    <source>
        <strain evidence="1">LRV0_1</strain>
    </source>
</reference>
<evidence type="ECO:0000313" key="2">
    <source>
        <dbReference type="Proteomes" id="UP001234178"/>
    </source>
</evidence>
<comment type="caution">
    <text evidence="1">The sequence shown here is derived from an EMBL/GenBank/DDBJ whole genome shotgun (WGS) entry which is preliminary data.</text>
</comment>
<accession>A0ABQ9ZAL4</accession>
<protein>
    <recommendedName>
        <fullName evidence="3">Secreted protein</fullName>
    </recommendedName>
</protein>
<proteinExistence type="predicted"/>
<name>A0ABQ9ZAL4_9CRUS</name>
<dbReference type="Proteomes" id="UP001234178">
    <property type="component" value="Unassembled WGS sequence"/>
</dbReference>